<dbReference type="EMBL" id="PFBW01000041">
    <property type="protein sequence ID" value="PIR77710.1"/>
    <property type="molecule type" value="Genomic_DNA"/>
</dbReference>
<dbReference type="InterPro" id="IPR004358">
    <property type="entry name" value="Sig_transdc_His_kin-like_C"/>
</dbReference>
<dbReference type="PRINTS" id="PR00344">
    <property type="entry name" value="BCTRLSENSOR"/>
</dbReference>
<dbReference type="InterPro" id="IPR003594">
    <property type="entry name" value="HATPase_dom"/>
</dbReference>
<dbReference type="Gene3D" id="3.30.450.20">
    <property type="entry name" value="PAS domain"/>
    <property type="match status" value="1"/>
</dbReference>
<dbReference type="SUPFAM" id="SSF47384">
    <property type="entry name" value="Homodimeric domain of signal transducing histidine kinase"/>
    <property type="match status" value="1"/>
</dbReference>
<dbReference type="CDD" id="cd00075">
    <property type="entry name" value="HATPase"/>
    <property type="match status" value="1"/>
</dbReference>
<feature type="domain" description="PAS" evidence="9">
    <location>
        <begin position="22"/>
        <end position="98"/>
    </location>
</feature>
<organism evidence="10 11">
    <name type="scientific">Candidatus Magasanikbacteria bacterium CG10_big_fil_rev_8_21_14_0_10_38_6</name>
    <dbReference type="NCBI Taxonomy" id="1974647"/>
    <lineage>
        <taxon>Bacteria</taxon>
        <taxon>Candidatus Magasanikiibacteriota</taxon>
    </lineage>
</organism>
<evidence type="ECO:0000256" key="6">
    <source>
        <dbReference type="ARBA" id="ARBA00023012"/>
    </source>
</evidence>
<dbReference type="InterPro" id="IPR050351">
    <property type="entry name" value="BphY/WalK/GraS-like"/>
</dbReference>
<evidence type="ECO:0000256" key="2">
    <source>
        <dbReference type="ARBA" id="ARBA00012438"/>
    </source>
</evidence>
<evidence type="ECO:0000256" key="5">
    <source>
        <dbReference type="ARBA" id="ARBA00022777"/>
    </source>
</evidence>
<dbReference type="InterPro" id="IPR005467">
    <property type="entry name" value="His_kinase_dom"/>
</dbReference>
<dbReference type="AlphaFoldDB" id="A0A2M6P2R0"/>
<dbReference type="PROSITE" id="PS50109">
    <property type="entry name" value="HIS_KIN"/>
    <property type="match status" value="1"/>
</dbReference>
<dbReference type="GO" id="GO:0000155">
    <property type="term" value="F:phosphorelay sensor kinase activity"/>
    <property type="evidence" value="ECO:0007669"/>
    <property type="project" value="InterPro"/>
</dbReference>
<comment type="caution">
    <text evidence="10">The sequence shown here is derived from an EMBL/GenBank/DDBJ whole genome shotgun (WGS) entry which is preliminary data.</text>
</comment>
<dbReference type="InterPro" id="IPR003661">
    <property type="entry name" value="HisK_dim/P_dom"/>
</dbReference>
<reference evidence="11" key="1">
    <citation type="submission" date="2017-09" db="EMBL/GenBank/DDBJ databases">
        <title>Depth-based differentiation of microbial function through sediment-hosted aquifers and enrichment of novel symbionts in the deep terrestrial subsurface.</title>
        <authorList>
            <person name="Probst A.J."/>
            <person name="Ladd B."/>
            <person name="Jarett J.K."/>
            <person name="Geller-Mcgrath D.E."/>
            <person name="Sieber C.M.K."/>
            <person name="Emerson J.B."/>
            <person name="Anantharaman K."/>
            <person name="Thomas B.C."/>
            <person name="Malmstrom R."/>
            <person name="Stieglmeier M."/>
            <person name="Klingl A."/>
            <person name="Woyke T."/>
            <person name="Ryan C.M."/>
            <person name="Banfield J.F."/>
        </authorList>
    </citation>
    <scope>NUCLEOTIDE SEQUENCE [LARGE SCALE GENOMIC DNA]</scope>
</reference>
<gene>
    <name evidence="10" type="ORF">COU30_00975</name>
</gene>
<evidence type="ECO:0000256" key="1">
    <source>
        <dbReference type="ARBA" id="ARBA00000085"/>
    </source>
</evidence>
<evidence type="ECO:0000256" key="4">
    <source>
        <dbReference type="ARBA" id="ARBA00022679"/>
    </source>
</evidence>
<dbReference type="SMART" id="SM00091">
    <property type="entry name" value="PAS"/>
    <property type="match status" value="1"/>
</dbReference>
<keyword evidence="6" id="KW-0902">Two-component regulatory system</keyword>
<dbReference type="PANTHER" id="PTHR45453:SF1">
    <property type="entry name" value="PHOSPHATE REGULON SENSOR PROTEIN PHOR"/>
    <property type="match status" value="1"/>
</dbReference>
<keyword evidence="3" id="KW-0597">Phosphoprotein</keyword>
<dbReference type="EC" id="2.7.13.3" evidence="2"/>
<protein>
    <recommendedName>
        <fullName evidence="2">histidine kinase</fullName>
        <ecNumber evidence="2">2.7.13.3</ecNumber>
    </recommendedName>
</protein>
<dbReference type="NCBIfam" id="TIGR00229">
    <property type="entry name" value="sensory_box"/>
    <property type="match status" value="1"/>
</dbReference>
<evidence type="ECO:0000256" key="7">
    <source>
        <dbReference type="ARBA" id="ARBA00023136"/>
    </source>
</evidence>
<keyword evidence="7" id="KW-0472">Membrane</keyword>
<dbReference type="Gene3D" id="1.10.287.130">
    <property type="match status" value="1"/>
</dbReference>
<evidence type="ECO:0000256" key="3">
    <source>
        <dbReference type="ARBA" id="ARBA00022553"/>
    </source>
</evidence>
<accession>A0A2M6P2R0</accession>
<dbReference type="SUPFAM" id="SSF55785">
    <property type="entry name" value="PYP-like sensor domain (PAS domain)"/>
    <property type="match status" value="1"/>
</dbReference>
<evidence type="ECO:0000313" key="10">
    <source>
        <dbReference type="EMBL" id="PIR77710.1"/>
    </source>
</evidence>
<dbReference type="Pfam" id="PF02518">
    <property type="entry name" value="HATPase_c"/>
    <property type="match status" value="1"/>
</dbReference>
<evidence type="ECO:0000313" key="11">
    <source>
        <dbReference type="Proteomes" id="UP000228528"/>
    </source>
</evidence>
<dbReference type="InterPro" id="IPR036890">
    <property type="entry name" value="HATPase_C_sf"/>
</dbReference>
<dbReference type="InterPro" id="IPR035965">
    <property type="entry name" value="PAS-like_dom_sf"/>
</dbReference>
<keyword evidence="5" id="KW-0418">Kinase</keyword>
<dbReference type="SMART" id="SM00388">
    <property type="entry name" value="HisKA"/>
    <property type="match status" value="1"/>
</dbReference>
<keyword evidence="4" id="KW-0808">Transferase</keyword>
<dbReference type="InterPro" id="IPR036097">
    <property type="entry name" value="HisK_dim/P_sf"/>
</dbReference>
<dbReference type="GO" id="GO:0004721">
    <property type="term" value="F:phosphoprotein phosphatase activity"/>
    <property type="evidence" value="ECO:0007669"/>
    <property type="project" value="TreeGrafter"/>
</dbReference>
<evidence type="ECO:0000259" key="8">
    <source>
        <dbReference type="PROSITE" id="PS50109"/>
    </source>
</evidence>
<dbReference type="InterPro" id="IPR000014">
    <property type="entry name" value="PAS"/>
</dbReference>
<dbReference type="CDD" id="cd00082">
    <property type="entry name" value="HisKA"/>
    <property type="match status" value="1"/>
</dbReference>
<dbReference type="GO" id="GO:0016036">
    <property type="term" value="P:cellular response to phosphate starvation"/>
    <property type="evidence" value="ECO:0007669"/>
    <property type="project" value="TreeGrafter"/>
</dbReference>
<dbReference type="SMART" id="SM00387">
    <property type="entry name" value="HATPase_c"/>
    <property type="match status" value="1"/>
</dbReference>
<dbReference type="PROSITE" id="PS50112">
    <property type="entry name" value="PAS"/>
    <property type="match status" value="1"/>
</dbReference>
<dbReference type="Proteomes" id="UP000228528">
    <property type="component" value="Unassembled WGS sequence"/>
</dbReference>
<dbReference type="PANTHER" id="PTHR45453">
    <property type="entry name" value="PHOSPHATE REGULON SENSOR PROTEIN PHOR"/>
    <property type="match status" value="1"/>
</dbReference>
<feature type="non-terminal residue" evidence="10">
    <location>
        <position position="1"/>
    </location>
</feature>
<feature type="domain" description="Histidine kinase" evidence="8">
    <location>
        <begin position="160"/>
        <end position="388"/>
    </location>
</feature>
<sequence length="400" mass="43827">VEARLKKEKQKLLTLKNQIQHKNERLEAILSSMGEGMLVSDKKGKIVLVNQCGSTIMRVSPKDLIGTSIDTLMHFVSKRDVDSRSSYCDLVQSVVKDTNIVTVTPTDDFYCQRVGAGDVPITMVIAPLLTSGKNNGVITLFRDGTQEKEVDEMKNTFVSFASHQLRTPLTGIRWYAEELLGSDVGRITKKQRVLIAGMYESTKHMITLVNDLLNVSRVESGKLRISPEPIDLSSFVHDVVVDAAPLLAAKEDTAPGAEIVYNNTLGTFAPIMIDGTLLRQVIHNFLTNAIKYSNAIHTGDISVSLSKDKHGWFVVSVIDHGIGIAKSEQMYVFDKFFRAQNASEVTMSGTGLGLYVAKLVVEDAGCTLGFHSIKGKGSTFFVTIPPEGMVSKDGTRELSV</sequence>
<dbReference type="Pfam" id="PF13426">
    <property type="entry name" value="PAS_9"/>
    <property type="match status" value="1"/>
</dbReference>
<proteinExistence type="predicted"/>
<dbReference type="Pfam" id="PF00512">
    <property type="entry name" value="HisKA"/>
    <property type="match status" value="1"/>
</dbReference>
<comment type="catalytic activity">
    <reaction evidence="1">
        <text>ATP + protein L-histidine = ADP + protein N-phospho-L-histidine.</text>
        <dbReference type="EC" id="2.7.13.3"/>
    </reaction>
</comment>
<dbReference type="GO" id="GO:0005886">
    <property type="term" value="C:plasma membrane"/>
    <property type="evidence" value="ECO:0007669"/>
    <property type="project" value="TreeGrafter"/>
</dbReference>
<dbReference type="CDD" id="cd00130">
    <property type="entry name" value="PAS"/>
    <property type="match status" value="1"/>
</dbReference>
<evidence type="ECO:0000259" key="9">
    <source>
        <dbReference type="PROSITE" id="PS50112"/>
    </source>
</evidence>
<name>A0A2M6P2R0_9BACT</name>
<dbReference type="SUPFAM" id="SSF55874">
    <property type="entry name" value="ATPase domain of HSP90 chaperone/DNA topoisomerase II/histidine kinase"/>
    <property type="match status" value="1"/>
</dbReference>
<dbReference type="Gene3D" id="3.30.565.10">
    <property type="entry name" value="Histidine kinase-like ATPase, C-terminal domain"/>
    <property type="match status" value="1"/>
</dbReference>